<dbReference type="Gene3D" id="1.10.1660.10">
    <property type="match status" value="1"/>
</dbReference>
<dbReference type="Proteomes" id="UP000216867">
    <property type="component" value="Unassembled WGS sequence"/>
</dbReference>
<dbReference type="InterPro" id="IPR009061">
    <property type="entry name" value="DNA-bd_dom_put_sf"/>
</dbReference>
<feature type="domain" description="HTH merR-type" evidence="2">
    <location>
        <begin position="1"/>
        <end position="70"/>
    </location>
</feature>
<keyword evidence="1" id="KW-0238">DNA-binding</keyword>
<gene>
    <name evidence="3" type="ORF">B8X04_01200</name>
</gene>
<dbReference type="PANTHER" id="PTHR30204">
    <property type="entry name" value="REDOX-CYCLING DRUG-SENSING TRANSCRIPTIONAL ACTIVATOR SOXR"/>
    <property type="match status" value="1"/>
</dbReference>
<dbReference type="GO" id="GO:0003700">
    <property type="term" value="F:DNA-binding transcription factor activity"/>
    <property type="evidence" value="ECO:0007669"/>
    <property type="project" value="InterPro"/>
</dbReference>
<dbReference type="PANTHER" id="PTHR30204:SF98">
    <property type="entry name" value="HTH-TYPE TRANSCRIPTIONAL REGULATOR ADHR"/>
    <property type="match status" value="1"/>
</dbReference>
<reference evidence="3 4" key="1">
    <citation type="submission" date="2017-04" db="EMBL/GenBank/DDBJ databases">
        <title>Kefir bacterial isolates.</title>
        <authorList>
            <person name="Kim Y."/>
            <person name="Blasche S."/>
            <person name="Patil K.R."/>
        </authorList>
    </citation>
    <scope>NUCLEOTIDE SEQUENCE [LARGE SCALE GENOMIC DNA]</scope>
    <source>
        <strain evidence="3 4">OG2</strain>
    </source>
</reference>
<dbReference type="AlphaFoldDB" id="A0A269ZJM9"/>
<evidence type="ECO:0000313" key="4">
    <source>
        <dbReference type="Proteomes" id="UP000216867"/>
    </source>
</evidence>
<sequence length="226" mass="24185">MLLSELAAASGCSAAAIKYYRREGLLPPGERITATRQDYGTRHVERLALIQVLREVADAPIPAIRRLTALLDDPSAPLIRALEEAQAIALGDLAAGGPAAGDRPEHPTVAVLLERMGWPDIGSIPRRALDEVLHTLAAWEMPDGIDTVMRYAVPMAEISRGDVASLHRGSLQSTEDPDADEPAEDVKVMRAVAGTIAFDQLIRALRALGHVSLSVTADRSAGPEQH</sequence>
<dbReference type="SMART" id="SM00422">
    <property type="entry name" value="HTH_MERR"/>
    <property type="match status" value="1"/>
</dbReference>
<evidence type="ECO:0000259" key="2">
    <source>
        <dbReference type="PROSITE" id="PS50937"/>
    </source>
</evidence>
<dbReference type="SUPFAM" id="SSF46955">
    <property type="entry name" value="Putative DNA-binding domain"/>
    <property type="match status" value="1"/>
</dbReference>
<dbReference type="EMBL" id="NCWY01000001">
    <property type="protein sequence ID" value="PAK97226.1"/>
    <property type="molecule type" value="Genomic_DNA"/>
</dbReference>
<comment type="caution">
    <text evidence="3">The sequence shown here is derived from an EMBL/GenBank/DDBJ whole genome shotgun (WGS) entry which is preliminary data.</text>
</comment>
<dbReference type="GO" id="GO:0003677">
    <property type="term" value="F:DNA binding"/>
    <property type="evidence" value="ECO:0007669"/>
    <property type="project" value="UniProtKB-KW"/>
</dbReference>
<dbReference type="PROSITE" id="PS50937">
    <property type="entry name" value="HTH_MERR_2"/>
    <property type="match status" value="1"/>
</dbReference>
<evidence type="ECO:0000256" key="1">
    <source>
        <dbReference type="ARBA" id="ARBA00023125"/>
    </source>
</evidence>
<dbReference type="Pfam" id="PF13411">
    <property type="entry name" value="MerR_1"/>
    <property type="match status" value="1"/>
</dbReference>
<proteinExistence type="predicted"/>
<protein>
    <submittedName>
        <fullName evidence="3">MerR family transcriptional regulator</fullName>
    </submittedName>
</protein>
<dbReference type="InterPro" id="IPR047057">
    <property type="entry name" value="MerR_fam"/>
</dbReference>
<evidence type="ECO:0000313" key="3">
    <source>
        <dbReference type="EMBL" id="PAK97226.1"/>
    </source>
</evidence>
<name>A0A269ZJM9_9MICO</name>
<dbReference type="RefSeq" id="WP_095375167.1">
    <property type="nucleotide sequence ID" value="NZ_NCWY01000001.1"/>
</dbReference>
<organism evidence="3 4">
    <name type="scientific">Brevibacterium casei</name>
    <dbReference type="NCBI Taxonomy" id="33889"/>
    <lineage>
        <taxon>Bacteria</taxon>
        <taxon>Bacillati</taxon>
        <taxon>Actinomycetota</taxon>
        <taxon>Actinomycetes</taxon>
        <taxon>Micrococcales</taxon>
        <taxon>Brevibacteriaceae</taxon>
        <taxon>Brevibacterium</taxon>
    </lineage>
</organism>
<dbReference type="InterPro" id="IPR000551">
    <property type="entry name" value="MerR-type_HTH_dom"/>
</dbReference>
<accession>A0A269ZJM9</accession>